<sequence>MIFRNRKPILGLHRGTVTLTEHDDKWAGASKKEAARVRALLTAHGIPATTEHVGSTAVTGMPAKPVIDVAVGVADADAVGEALVALRRGGLDYIKGANQPGMLFLASGGQERFFHYHLVVHNSHAWDRLVLFRDMLRRHRGPADEYADLKRELAARHPTDRGAYTRAKSSHVRAIEARAFDEAQRRGQARAIAEAVRRPISEWPPMDSNPPRT</sequence>
<dbReference type="RefSeq" id="WP_167499279.1">
    <property type="nucleotide sequence ID" value="NZ_RKHY01000002.1"/>
</dbReference>
<keyword evidence="2" id="KW-1185">Reference proteome</keyword>
<proteinExistence type="predicted"/>
<dbReference type="EMBL" id="RKHY01000002">
    <property type="protein sequence ID" value="ROS32123.1"/>
    <property type="molecule type" value="Genomic_DNA"/>
</dbReference>
<evidence type="ECO:0000313" key="2">
    <source>
        <dbReference type="Proteomes" id="UP000274843"/>
    </source>
</evidence>
<dbReference type="GeneID" id="301849353"/>
<gene>
    <name evidence="1" type="ORF">EDD35_7870</name>
</gene>
<accession>A0A3N2G6M9</accession>
<dbReference type="AlphaFoldDB" id="A0A3N2G6M9"/>
<dbReference type="InterPro" id="IPR007344">
    <property type="entry name" value="GrpB/CoaE"/>
</dbReference>
<dbReference type="Proteomes" id="UP000274843">
    <property type="component" value="Unassembled WGS sequence"/>
</dbReference>
<evidence type="ECO:0000313" key="1">
    <source>
        <dbReference type="EMBL" id="ROS32123.1"/>
    </source>
</evidence>
<name>A0A3N2G6M9_9PSEU</name>
<dbReference type="Gene3D" id="3.30.460.10">
    <property type="entry name" value="Beta Polymerase, domain 2"/>
    <property type="match status" value="1"/>
</dbReference>
<dbReference type="InterPro" id="IPR043519">
    <property type="entry name" value="NT_sf"/>
</dbReference>
<organism evidence="1 2">
    <name type="scientific">Amycolatopsis thermoflava</name>
    <dbReference type="NCBI Taxonomy" id="84480"/>
    <lineage>
        <taxon>Bacteria</taxon>
        <taxon>Bacillati</taxon>
        <taxon>Actinomycetota</taxon>
        <taxon>Actinomycetes</taxon>
        <taxon>Pseudonocardiales</taxon>
        <taxon>Pseudonocardiaceae</taxon>
        <taxon>Amycolatopsis</taxon>
        <taxon>Amycolatopsis methanolica group</taxon>
    </lineage>
</organism>
<reference evidence="1 2" key="1">
    <citation type="submission" date="2018-11" db="EMBL/GenBank/DDBJ databases">
        <title>Sequencing the genomes of 1000 actinobacteria strains.</title>
        <authorList>
            <person name="Klenk H.-P."/>
        </authorList>
    </citation>
    <scope>NUCLEOTIDE SEQUENCE [LARGE SCALE GENOMIC DNA]</scope>
    <source>
        <strain evidence="1 2">DSM 44348</strain>
    </source>
</reference>
<dbReference type="GO" id="GO:0016740">
    <property type="term" value="F:transferase activity"/>
    <property type="evidence" value="ECO:0007669"/>
    <property type="project" value="UniProtKB-KW"/>
</dbReference>
<keyword evidence="1" id="KW-0808">Transferase</keyword>
<dbReference type="SUPFAM" id="SSF81301">
    <property type="entry name" value="Nucleotidyltransferase"/>
    <property type="match status" value="1"/>
</dbReference>
<dbReference type="PANTHER" id="PTHR34822:SF1">
    <property type="entry name" value="GRPB FAMILY PROTEIN"/>
    <property type="match status" value="1"/>
</dbReference>
<dbReference type="Pfam" id="PF04229">
    <property type="entry name" value="GrpB"/>
    <property type="match status" value="1"/>
</dbReference>
<dbReference type="PANTHER" id="PTHR34822">
    <property type="entry name" value="GRPB DOMAIN PROTEIN (AFU_ORTHOLOGUE AFUA_1G01530)"/>
    <property type="match status" value="1"/>
</dbReference>
<comment type="caution">
    <text evidence="1">The sequence shown here is derived from an EMBL/GenBank/DDBJ whole genome shotgun (WGS) entry which is preliminary data.</text>
</comment>
<protein>
    <submittedName>
        <fullName evidence="1">GrpB-like predicted nucleotidyltransferase (UPF0157 family)</fullName>
    </submittedName>
</protein>